<proteinExistence type="predicted"/>
<dbReference type="OrthoDB" id="911683at2759"/>
<keyword evidence="3" id="KW-1185">Reference proteome</keyword>
<feature type="compositionally biased region" description="Basic and acidic residues" evidence="1">
    <location>
        <begin position="136"/>
        <end position="162"/>
    </location>
</feature>
<evidence type="ECO:0000313" key="2">
    <source>
        <dbReference type="EMBL" id="CAA0829977.1"/>
    </source>
</evidence>
<evidence type="ECO:0008006" key="4">
    <source>
        <dbReference type="Google" id="ProtNLM"/>
    </source>
</evidence>
<dbReference type="AlphaFoldDB" id="A0A9N7NG39"/>
<comment type="caution">
    <text evidence="2">The sequence shown here is derived from an EMBL/GenBank/DDBJ whole genome shotgun (WGS) entry which is preliminary data.</text>
</comment>
<feature type="region of interest" description="Disordered" evidence="1">
    <location>
        <begin position="123"/>
        <end position="162"/>
    </location>
</feature>
<protein>
    <recommendedName>
        <fullName evidence="4">Retrotransposon gag domain-containing protein</fullName>
    </recommendedName>
</protein>
<evidence type="ECO:0000313" key="3">
    <source>
        <dbReference type="Proteomes" id="UP001153555"/>
    </source>
</evidence>
<feature type="non-terminal residue" evidence="2">
    <location>
        <position position="1"/>
    </location>
</feature>
<dbReference type="Proteomes" id="UP001153555">
    <property type="component" value="Unassembled WGS sequence"/>
</dbReference>
<feature type="region of interest" description="Disordered" evidence="1">
    <location>
        <begin position="40"/>
        <end position="69"/>
    </location>
</feature>
<sequence length="162" mass="18523">IERAFWDLTQGTDTVEDYEQNFTCMSAFAPHMVDTDLKKASKDWPKGCGPRAKLKPRRHKTKRARRQGKAKAKEEKCWCKPCSRKRRVRKMDIRRRGMSRIEDGWIWRAGDCIGLDGWDPWPSGELKGSGEQLESVDDKGASTSEERASCHDARDKVGHTAS</sequence>
<accession>A0A9N7NG39</accession>
<reference evidence="2" key="1">
    <citation type="submission" date="2019-12" db="EMBL/GenBank/DDBJ databases">
        <authorList>
            <person name="Scholes J."/>
        </authorList>
    </citation>
    <scope>NUCLEOTIDE SEQUENCE</scope>
</reference>
<feature type="non-terminal residue" evidence="2">
    <location>
        <position position="162"/>
    </location>
</feature>
<dbReference type="EMBL" id="CACSLK010027796">
    <property type="protein sequence ID" value="CAA0829977.1"/>
    <property type="molecule type" value="Genomic_DNA"/>
</dbReference>
<gene>
    <name evidence="2" type="ORF">SHERM_25458</name>
</gene>
<feature type="compositionally biased region" description="Basic residues" evidence="1">
    <location>
        <begin position="52"/>
        <end position="69"/>
    </location>
</feature>
<organism evidence="2 3">
    <name type="scientific">Striga hermonthica</name>
    <name type="common">Purple witchweed</name>
    <name type="synonym">Buchnera hermonthica</name>
    <dbReference type="NCBI Taxonomy" id="68872"/>
    <lineage>
        <taxon>Eukaryota</taxon>
        <taxon>Viridiplantae</taxon>
        <taxon>Streptophyta</taxon>
        <taxon>Embryophyta</taxon>
        <taxon>Tracheophyta</taxon>
        <taxon>Spermatophyta</taxon>
        <taxon>Magnoliopsida</taxon>
        <taxon>eudicotyledons</taxon>
        <taxon>Gunneridae</taxon>
        <taxon>Pentapetalae</taxon>
        <taxon>asterids</taxon>
        <taxon>lamiids</taxon>
        <taxon>Lamiales</taxon>
        <taxon>Orobanchaceae</taxon>
        <taxon>Buchnereae</taxon>
        <taxon>Striga</taxon>
    </lineage>
</organism>
<name>A0A9N7NG39_STRHE</name>
<evidence type="ECO:0000256" key="1">
    <source>
        <dbReference type="SAM" id="MobiDB-lite"/>
    </source>
</evidence>